<evidence type="ECO:0000256" key="6">
    <source>
        <dbReference type="ARBA" id="ARBA00022432"/>
    </source>
</evidence>
<feature type="domain" description="Tryptophan synthase beta chain-like PALP" evidence="11">
    <location>
        <begin position="11"/>
        <end position="310"/>
    </location>
</feature>
<dbReference type="GO" id="GO:0030170">
    <property type="term" value="F:pyridoxal phosphate binding"/>
    <property type="evidence" value="ECO:0007669"/>
    <property type="project" value="InterPro"/>
</dbReference>
<evidence type="ECO:0000259" key="11">
    <source>
        <dbReference type="Pfam" id="PF00291"/>
    </source>
</evidence>
<evidence type="ECO:0000256" key="2">
    <source>
        <dbReference type="ARBA" id="ARBA00004496"/>
    </source>
</evidence>
<evidence type="ECO:0000256" key="1">
    <source>
        <dbReference type="ARBA" id="ARBA00001933"/>
    </source>
</evidence>
<dbReference type="GO" id="GO:0006094">
    <property type="term" value="P:gluconeogenesis"/>
    <property type="evidence" value="ECO:0007669"/>
    <property type="project" value="UniProtKB-KW"/>
</dbReference>
<keyword evidence="7" id="KW-0963">Cytoplasm</keyword>
<dbReference type="Pfam" id="PF00291">
    <property type="entry name" value="PALP"/>
    <property type="match status" value="1"/>
</dbReference>
<keyword evidence="9" id="KW-0456">Lyase</keyword>
<dbReference type="PROSITE" id="PS00165">
    <property type="entry name" value="DEHYDRATASE_SER_THR"/>
    <property type="match status" value="1"/>
</dbReference>
<comment type="cofactor">
    <cofactor evidence="1">
        <name>pyridoxal 5'-phosphate</name>
        <dbReference type="ChEBI" id="CHEBI:597326"/>
    </cofactor>
</comment>
<evidence type="ECO:0000256" key="4">
    <source>
        <dbReference type="ARBA" id="ARBA00010869"/>
    </source>
</evidence>
<evidence type="ECO:0000256" key="9">
    <source>
        <dbReference type="ARBA" id="ARBA00023239"/>
    </source>
</evidence>
<dbReference type="GO" id="GO:0005737">
    <property type="term" value="C:cytoplasm"/>
    <property type="evidence" value="ECO:0007669"/>
    <property type="project" value="UniProtKB-SubCell"/>
</dbReference>
<dbReference type="GO" id="GO:0009097">
    <property type="term" value="P:isoleucine biosynthetic process"/>
    <property type="evidence" value="ECO:0007669"/>
    <property type="project" value="TreeGrafter"/>
</dbReference>
<dbReference type="Proteomes" id="UP000799776">
    <property type="component" value="Unassembled WGS sequence"/>
</dbReference>
<keyword evidence="6" id="KW-0312">Gluconeogenesis</keyword>
<dbReference type="InterPro" id="IPR036052">
    <property type="entry name" value="TrpB-like_PALP_sf"/>
</dbReference>
<proteinExistence type="inferred from homology"/>
<keyword evidence="8" id="KW-0663">Pyridoxal phosphate</keyword>
<organism evidence="12 13">
    <name type="scientific">Saccharata proteae CBS 121410</name>
    <dbReference type="NCBI Taxonomy" id="1314787"/>
    <lineage>
        <taxon>Eukaryota</taxon>
        <taxon>Fungi</taxon>
        <taxon>Dikarya</taxon>
        <taxon>Ascomycota</taxon>
        <taxon>Pezizomycotina</taxon>
        <taxon>Dothideomycetes</taxon>
        <taxon>Dothideomycetes incertae sedis</taxon>
        <taxon>Botryosphaeriales</taxon>
        <taxon>Saccharataceae</taxon>
        <taxon>Saccharata</taxon>
    </lineage>
</organism>
<dbReference type="InterPro" id="IPR000634">
    <property type="entry name" value="Ser/Thr_deHydtase_PyrdxlP-BS"/>
</dbReference>
<comment type="caution">
    <text evidence="12">The sequence shown here is derived from an EMBL/GenBank/DDBJ whole genome shotgun (WGS) entry which is preliminary data.</text>
</comment>
<dbReference type="GO" id="GO:0006567">
    <property type="term" value="P:L-threonine catabolic process"/>
    <property type="evidence" value="ECO:0007669"/>
    <property type="project" value="TreeGrafter"/>
</dbReference>
<evidence type="ECO:0000256" key="5">
    <source>
        <dbReference type="ARBA" id="ARBA00012093"/>
    </source>
</evidence>
<evidence type="ECO:0000313" key="13">
    <source>
        <dbReference type="Proteomes" id="UP000799776"/>
    </source>
</evidence>
<dbReference type="PANTHER" id="PTHR48078">
    <property type="entry name" value="THREONINE DEHYDRATASE, MITOCHONDRIAL-RELATED"/>
    <property type="match status" value="1"/>
</dbReference>
<evidence type="ECO:0000256" key="8">
    <source>
        <dbReference type="ARBA" id="ARBA00022898"/>
    </source>
</evidence>
<accession>A0A9P4I077</accession>
<dbReference type="SUPFAM" id="SSF53686">
    <property type="entry name" value="Tryptophan synthase beta subunit-like PLP-dependent enzymes"/>
    <property type="match status" value="1"/>
</dbReference>
<dbReference type="Gene3D" id="3.40.50.1100">
    <property type="match status" value="2"/>
</dbReference>
<dbReference type="AlphaFoldDB" id="A0A9P4I077"/>
<reference evidence="12" key="1">
    <citation type="journal article" date="2020" name="Stud. Mycol.">
        <title>101 Dothideomycetes genomes: a test case for predicting lifestyles and emergence of pathogens.</title>
        <authorList>
            <person name="Haridas S."/>
            <person name="Albert R."/>
            <person name="Binder M."/>
            <person name="Bloem J."/>
            <person name="Labutti K."/>
            <person name="Salamov A."/>
            <person name="Andreopoulos B."/>
            <person name="Baker S."/>
            <person name="Barry K."/>
            <person name="Bills G."/>
            <person name="Bluhm B."/>
            <person name="Cannon C."/>
            <person name="Castanera R."/>
            <person name="Culley D."/>
            <person name="Daum C."/>
            <person name="Ezra D."/>
            <person name="Gonzalez J."/>
            <person name="Henrissat B."/>
            <person name="Kuo A."/>
            <person name="Liang C."/>
            <person name="Lipzen A."/>
            <person name="Lutzoni F."/>
            <person name="Magnuson J."/>
            <person name="Mondo S."/>
            <person name="Nolan M."/>
            <person name="Ohm R."/>
            <person name="Pangilinan J."/>
            <person name="Park H.-J."/>
            <person name="Ramirez L."/>
            <person name="Alfaro M."/>
            <person name="Sun H."/>
            <person name="Tritt A."/>
            <person name="Yoshinaga Y."/>
            <person name="Zwiers L.-H."/>
            <person name="Turgeon B."/>
            <person name="Goodwin S."/>
            <person name="Spatafora J."/>
            <person name="Crous P."/>
            <person name="Grigoriev I."/>
        </authorList>
    </citation>
    <scope>NUCLEOTIDE SEQUENCE</scope>
    <source>
        <strain evidence="12">CBS 121410</strain>
    </source>
</reference>
<evidence type="ECO:0000256" key="3">
    <source>
        <dbReference type="ARBA" id="ARBA00004742"/>
    </source>
</evidence>
<dbReference type="InterPro" id="IPR001926">
    <property type="entry name" value="TrpB-like_PALP"/>
</dbReference>
<dbReference type="GO" id="GO:0006565">
    <property type="term" value="P:L-serine catabolic process"/>
    <property type="evidence" value="ECO:0007669"/>
    <property type="project" value="TreeGrafter"/>
</dbReference>
<gene>
    <name evidence="12" type="ORF">K490DRAFT_34594</name>
</gene>
<dbReference type="GO" id="GO:0004794">
    <property type="term" value="F:threonine deaminase activity"/>
    <property type="evidence" value="ECO:0007669"/>
    <property type="project" value="TreeGrafter"/>
</dbReference>
<dbReference type="FunFam" id="3.40.50.1100:FF:000040">
    <property type="entry name" value="L-serine dehydratase, putative"/>
    <property type="match status" value="1"/>
</dbReference>
<dbReference type="PANTHER" id="PTHR48078:SF2">
    <property type="entry name" value="CATABOLIC L-SERINE_THREONINE DEHYDRATASE"/>
    <property type="match status" value="1"/>
</dbReference>
<evidence type="ECO:0000256" key="10">
    <source>
        <dbReference type="ARBA" id="ARBA00049406"/>
    </source>
</evidence>
<comment type="catalytic activity">
    <reaction evidence="10">
        <text>L-serine = pyruvate + NH4(+)</text>
        <dbReference type="Rhea" id="RHEA:19169"/>
        <dbReference type="ChEBI" id="CHEBI:15361"/>
        <dbReference type="ChEBI" id="CHEBI:28938"/>
        <dbReference type="ChEBI" id="CHEBI:33384"/>
        <dbReference type="EC" id="4.3.1.17"/>
    </reaction>
</comment>
<dbReference type="EC" id="4.3.1.17" evidence="5"/>
<dbReference type="InterPro" id="IPR050147">
    <property type="entry name" value="Ser/Thr_Dehydratase"/>
</dbReference>
<dbReference type="CDD" id="cd06448">
    <property type="entry name" value="L-Ser-dehyd"/>
    <property type="match status" value="1"/>
</dbReference>
<dbReference type="GO" id="GO:0003941">
    <property type="term" value="F:L-serine ammonia-lyase activity"/>
    <property type="evidence" value="ECO:0007669"/>
    <property type="project" value="UniProtKB-EC"/>
</dbReference>
<comment type="pathway">
    <text evidence="3">Carbohydrate biosynthesis; gluconeogenesis.</text>
</comment>
<evidence type="ECO:0000256" key="7">
    <source>
        <dbReference type="ARBA" id="ARBA00022490"/>
    </source>
</evidence>
<sequence>MSETTVKTWISTPLKESTALSQAAGCRVFLKLENLQPSGSFKSRGIGHYMSRQLATHPRPTSARFYSSSGGNAGLACVHAAIALGRSSTVVVPLSTSASMIAKLRAAGAREVIQQGASWREADAYLRTHVLANDEDGVYVPPFDHPDIWAGNATIVDELSEQLGGEEPGVLVCSVGGGGLFNGLCQGMDRLKWDTVSVLALETRGCDSLNQSLEAGELITLPAITSIAKCLGATRVAEKTFENGKRANVKSVVMDDGEAAMGCWRLADDERMMVELAGGVNVAMCYNGRLERALGKKLNKDSTMVIVLCGGSDITVEMLYELRKKYGQ</sequence>
<dbReference type="OrthoDB" id="7773036at2759"/>
<dbReference type="EMBL" id="ML978712">
    <property type="protein sequence ID" value="KAF2090787.1"/>
    <property type="molecule type" value="Genomic_DNA"/>
</dbReference>
<comment type="similarity">
    <text evidence="4">Belongs to the serine/threonine dehydratase family.</text>
</comment>
<name>A0A9P4I077_9PEZI</name>
<comment type="subcellular location">
    <subcellularLocation>
        <location evidence="2">Cytoplasm</location>
    </subcellularLocation>
</comment>
<keyword evidence="13" id="KW-1185">Reference proteome</keyword>
<evidence type="ECO:0000313" key="12">
    <source>
        <dbReference type="EMBL" id="KAF2090787.1"/>
    </source>
</evidence>
<protein>
    <recommendedName>
        <fullName evidence="5">L-serine ammonia-lyase</fullName>
        <ecNumber evidence="5">4.3.1.17</ecNumber>
    </recommendedName>
</protein>